<dbReference type="SUPFAM" id="SSF160631">
    <property type="entry name" value="SMI1/KNR4-like"/>
    <property type="match status" value="1"/>
</dbReference>
<dbReference type="InterPro" id="IPR037883">
    <property type="entry name" value="Knr4/Smi1-like_sf"/>
</dbReference>
<dbReference type="SMART" id="SM00860">
    <property type="entry name" value="SMI1_KNR4"/>
    <property type="match status" value="1"/>
</dbReference>
<feature type="domain" description="Knr4/Smi1-like" evidence="1">
    <location>
        <begin position="20"/>
        <end position="148"/>
    </location>
</feature>
<dbReference type="Proteomes" id="UP000315344">
    <property type="component" value="Unassembled WGS sequence"/>
</dbReference>
<accession>A0A533I5T2</accession>
<evidence type="ECO:0000313" key="2">
    <source>
        <dbReference type="EMBL" id="TKW66105.1"/>
    </source>
</evidence>
<protein>
    <submittedName>
        <fullName evidence="2">SMI1/KNR4 family protein</fullName>
    </submittedName>
</protein>
<evidence type="ECO:0000313" key="3">
    <source>
        <dbReference type="Proteomes" id="UP000315344"/>
    </source>
</evidence>
<dbReference type="EMBL" id="VAFL01000008">
    <property type="protein sequence ID" value="TKW66105.1"/>
    <property type="molecule type" value="Genomic_DNA"/>
</dbReference>
<name>A0A533I5T2_PARDE</name>
<dbReference type="Gene3D" id="3.40.1580.10">
    <property type="entry name" value="SMI1/KNR4-like"/>
    <property type="match status" value="1"/>
</dbReference>
<dbReference type="Pfam" id="PF09346">
    <property type="entry name" value="SMI1_KNR4"/>
    <property type="match status" value="1"/>
</dbReference>
<dbReference type="InterPro" id="IPR018958">
    <property type="entry name" value="Knr4/Smi1-like_dom"/>
</dbReference>
<gene>
    <name evidence="2" type="ORF">DI616_11465</name>
</gene>
<reference evidence="2 3" key="1">
    <citation type="journal article" date="2017" name="Nat. Commun.">
        <title>In situ click chemistry generation of cyclooxygenase-2 inhibitors.</title>
        <authorList>
            <person name="Bhardwaj A."/>
            <person name="Kaur J."/>
            <person name="Wuest M."/>
            <person name="Wuest F."/>
        </authorList>
    </citation>
    <scope>NUCLEOTIDE SEQUENCE [LARGE SCALE GENOMIC DNA]</scope>
    <source>
        <strain evidence="2">S2_012_000_R3_94</strain>
    </source>
</reference>
<evidence type="ECO:0000259" key="1">
    <source>
        <dbReference type="SMART" id="SM00860"/>
    </source>
</evidence>
<dbReference type="AlphaFoldDB" id="A0A533I5T2"/>
<organism evidence="2 3">
    <name type="scientific">Paracoccus denitrificans</name>
    <dbReference type="NCBI Taxonomy" id="266"/>
    <lineage>
        <taxon>Bacteria</taxon>
        <taxon>Pseudomonadati</taxon>
        <taxon>Pseudomonadota</taxon>
        <taxon>Alphaproteobacteria</taxon>
        <taxon>Rhodobacterales</taxon>
        <taxon>Paracoccaceae</taxon>
        <taxon>Paracoccus</taxon>
    </lineage>
</organism>
<proteinExistence type="predicted"/>
<comment type="caution">
    <text evidence="2">The sequence shown here is derived from an EMBL/GenBank/DDBJ whole genome shotgun (WGS) entry which is preliminary data.</text>
</comment>
<sequence length="162" mass="17945">MAALEKFARKWAHPDYPPERVDRASLAAAEKALGLSLPEDYKREILATGLPDPTMALLTGIVDRKVELHDLSSLLPPEHLVRVNRNPAGTGYPEHLLEIGGDCMGNSFAFARADLQNGPIESAPVHFWDHDYGTTERLADSFTGWIASYTAPWSEGLEYHSF</sequence>